<keyword evidence="2 5" id="KW-0812">Transmembrane</keyword>
<dbReference type="GO" id="GO:0016020">
    <property type="term" value="C:membrane"/>
    <property type="evidence" value="ECO:0007669"/>
    <property type="project" value="UniProtKB-SubCell"/>
</dbReference>
<accession>B7G3F4</accession>
<evidence type="ECO:0000256" key="4">
    <source>
        <dbReference type="ARBA" id="ARBA00023136"/>
    </source>
</evidence>
<evidence type="ECO:0000256" key="1">
    <source>
        <dbReference type="ARBA" id="ARBA00004141"/>
    </source>
</evidence>
<dbReference type="STRING" id="556484.B7G3F4"/>
<keyword evidence="3 5" id="KW-1133">Transmembrane helix</keyword>
<dbReference type="Gene3D" id="1.20.1250.20">
    <property type="entry name" value="MFS general substrate transporter like domains"/>
    <property type="match status" value="1"/>
</dbReference>
<dbReference type="PRINTS" id="PR01035">
    <property type="entry name" value="TCRTETA"/>
</dbReference>
<evidence type="ECO:0000256" key="2">
    <source>
        <dbReference type="ARBA" id="ARBA00022692"/>
    </source>
</evidence>
<gene>
    <name evidence="7" type="ORF">PHATRDRAFT_37674</name>
</gene>
<dbReference type="GO" id="GO:0005635">
    <property type="term" value="C:nuclear envelope"/>
    <property type="evidence" value="ECO:0007669"/>
    <property type="project" value="TreeGrafter"/>
</dbReference>
<dbReference type="OrthoDB" id="440553at2759"/>
<organism evidence="7 8">
    <name type="scientific">Phaeodactylum tricornutum (strain CCAP 1055/1)</name>
    <dbReference type="NCBI Taxonomy" id="556484"/>
    <lineage>
        <taxon>Eukaryota</taxon>
        <taxon>Sar</taxon>
        <taxon>Stramenopiles</taxon>
        <taxon>Ochrophyta</taxon>
        <taxon>Bacillariophyta</taxon>
        <taxon>Bacillariophyceae</taxon>
        <taxon>Bacillariophycidae</taxon>
        <taxon>Naviculales</taxon>
        <taxon>Phaeodactylaceae</taxon>
        <taxon>Phaeodactylum</taxon>
    </lineage>
</organism>
<evidence type="ECO:0000256" key="3">
    <source>
        <dbReference type="ARBA" id="ARBA00022989"/>
    </source>
</evidence>
<dbReference type="Pfam" id="PF07690">
    <property type="entry name" value="MFS_1"/>
    <property type="match status" value="2"/>
</dbReference>
<dbReference type="eggNOG" id="ENOG502QT94">
    <property type="taxonomic scope" value="Eukaryota"/>
</dbReference>
<dbReference type="PANTHER" id="PTHR24002">
    <property type="entry name" value="SOLUTE CARRIER FAMILY 22 MEMBER 18"/>
    <property type="match status" value="1"/>
</dbReference>
<feature type="transmembrane region" description="Helical" evidence="5">
    <location>
        <begin position="149"/>
        <end position="168"/>
    </location>
</feature>
<feature type="transmembrane region" description="Helical" evidence="5">
    <location>
        <begin position="12"/>
        <end position="32"/>
    </location>
</feature>
<dbReference type="AlphaFoldDB" id="B7G3F4"/>
<evidence type="ECO:0000256" key="5">
    <source>
        <dbReference type="SAM" id="Phobius"/>
    </source>
</evidence>
<dbReference type="InterPro" id="IPR020846">
    <property type="entry name" value="MFS_dom"/>
</dbReference>
<evidence type="ECO:0000313" key="7">
    <source>
        <dbReference type="EMBL" id="EEC46821.1"/>
    </source>
</evidence>
<comment type="subcellular location">
    <subcellularLocation>
        <location evidence="1">Membrane</location>
        <topology evidence="1">Multi-pass membrane protein</topology>
    </subcellularLocation>
</comment>
<dbReference type="GeneID" id="7202472"/>
<dbReference type="PROSITE" id="PS50850">
    <property type="entry name" value="MFS"/>
    <property type="match status" value="1"/>
</dbReference>
<feature type="transmembrane region" description="Helical" evidence="5">
    <location>
        <begin position="174"/>
        <end position="198"/>
    </location>
</feature>
<dbReference type="Proteomes" id="UP000000759">
    <property type="component" value="Chromosome 13"/>
</dbReference>
<evidence type="ECO:0000259" key="6">
    <source>
        <dbReference type="PROSITE" id="PS50850"/>
    </source>
</evidence>
<reference evidence="8" key="2">
    <citation type="submission" date="2008-08" db="EMBL/GenBank/DDBJ databases">
        <authorList>
            <consortium name="Diatom Consortium"/>
            <person name="Grigoriev I."/>
            <person name="Grimwood J."/>
            <person name="Kuo A."/>
            <person name="Otillar R.P."/>
            <person name="Salamov A."/>
            <person name="Detter J.C."/>
            <person name="Lindquist E."/>
            <person name="Shapiro H."/>
            <person name="Lucas S."/>
            <person name="Glavina del Rio T."/>
            <person name="Pitluck S."/>
            <person name="Rokhsar D."/>
            <person name="Bowler C."/>
        </authorList>
    </citation>
    <scope>GENOME REANNOTATION</scope>
    <source>
        <strain evidence="8">CCAP 1055/1</strain>
    </source>
</reference>
<keyword evidence="4 5" id="KW-0472">Membrane</keyword>
<feature type="transmembrane region" description="Helical" evidence="5">
    <location>
        <begin position="91"/>
        <end position="113"/>
    </location>
</feature>
<dbReference type="RefSeq" id="XP_002181607.1">
    <property type="nucleotide sequence ID" value="XM_002181571.1"/>
</dbReference>
<feature type="domain" description="Major facilitator superfamily (MFS) profile" evidence="6">
    <location>
        <begin position="14"/>
        <end position="421"/>
    </location>
</feature>
<dbReference type="InterPro" id="IPR036259">
    <property type="entry name" value="MFS_trans_sf"/>
</dbReference>
<dbReference type="InterPro" id="IPR011701">
    <property type="entry name" value="MFS"/>
</dbReference>
<dbReference type="KEGG" id="pti:PHATRDRAFT_37674"/>
<dbReference type="InParanoid" id="B7G3F4"/>
<evidence type="ECO:0000313" key="8">
    <source>
        <dbReference type="Proteomes" id="UP000000759"/>
    </source>
</evidence>
<keyword evidence="8" id="KW-1185">Reference proteome</keyword>
<sequence>MARHVLVSRRDQLALWVTYLNIVLYALCYQLQKPVEPFLVQTLAENANDADAVARKYGELQSFFSAIQTVGSPLVGILLDRAGIRFASASVFFASALSYAILAVATDINLLFYSKLPTALQHAFLVAQATAATSTAGDDSARAQALGRMTTAYTIGATIGPVLGGILADHGDLYIGARLAVFGSLLSVLLSVVFLPTVASSNNAPYRKEIRQRSFFDEVRHSFNMATRPILLPLLAVKVIAGLAVSIYSTALPILLTRDLKFDPATLGLSMSSSTFAVAVFGAVGMAPLTSQIGAPGMAKIGLLIRAFLGALTALVISQGTHARFPIPVNIMAISVLHGLASHMLATGLTTQTTGAVEQDEQGALLGLEHGLFSLARVGGPALGTSFLASGSSGFWPVANVCGAIDLALALALTLTTLERKSKEKGQ</sequence>
<dbReference type="PaxDb" id="2850-Phatr37674"/>
<feature type="transmembrane region" description="Helical" evidence="5">
    <location>
        <begin position="301"/>
        <end position="320"/>
    </location>
</feature>
<feature type="transmembrane region" description="Helical" evidence="5">
    <location>
        <begin position="230"/>
        <end position="255"/>
    </location>
</feature>
<dbReference type="SUPFAM" id="SSF103473">
    <property type="entry name" value="MFS general substrate transporter"/>
    <property type="match status" value="1"/>
</dbReference>
<feature type="transmembrane region" description="Helical" evidence="5">
    <location>
        <begin position="267"/>
        <end position="289"/>
    </location>
</feature>
<proteinExistence type="predicted"/>
<dbReference type="EMBL" id="CM000615">
    <property type="protein sequence ID" value="EEC46821.1"/>
    <property type="molecule type" value="Genomic_DNA"/>
</dbReference>
<dbReference type="GO" id="GO:0022857">
    <property type="term" value="F:transmembrane transporter activity"/>
    <property type="evidence" value="ECO:0007669"/>
    <property type="project" value="InterPro"/>
</dbReference>
<name>B7G3F4_PHATC</name>
<feature type="transmembrane region" description="Helical" evidence="5">
    <location>
        <begin position="395"/>
        <end position="418"/>
    </location>
</feature>
<reference evidence="7 8" key="1">
    <citation type="journal article" date="2008" name="Nature">
        <title>The Phaeodactylum genome reveals the evolutionary history of diatom genomes.</title>
        <authorList>
            <person name="Bowler C."/>
            <person name="Allen A.E."/>
            <person name="Badger J.H."/>
            <person name="Grimwood J."/>
            <person name="Jabbari K."/>
            <person name="Kuo A."/>
            <person name="Maheswari U."/>
            <person name="Martens C."/>
            <person name="Maumus F."/>
            <person name="Otillar R.P."/>
            <person name="Rayko E."/>
            <person name="Salamov A."/>
            <person name="Vandepoele K."/>
            <person name="Beszteri B."/>
            <person name="Gruber A."/>
            <person name="Heijde M."/>
            <person name="Katinka M."/>
            <person name="Mock T."/>
            <person name="Valentin K."/>
            <person name="Verret F."/>
            <person name="Berges J.A."/>
            <person name="Brownlee C."/>
            <person name="Cadoret J.P."/>
            <person name="Chiovitti A."/>
            <person name="Choi C.J."/>
            <person name="Coesel S."/>
            <person name="De Martino A."/>
            <person name="Detter J.C."/>
            <person name="Durkin C."/>
            <person name="Falciatore A."/>
            <person name="Fournet J."/>
            <person name="Haruta M."/>
            <person name="Huysman M.J."/>
            <person name="Jenkins B.D."/>
            <person name="Jiroutova K."/>
            <person name="Jorgensen R.E."/>
            <person name="Joubert Y."/>
            <person name="Kaplan A."/>
            <person name="Kroger N."/>
            <person name="Kroth P.G."/>
            <person name="La Roche J."/>
            <person name="Lindquist E."/>
            <person name="Lommer M."/>
            <person name="Martin-Jezequel V."/>
            <person name="Lopez P.J."/>
            <person name="Lucas S."/>
            <person name="Mangogna M."/>
            <person name="McGinnis K."/>
            <person name="Medlin L.K."/>
            <person name="Montsant A."/>
            <person name="Oudot-Le Secq M.P."/>
            <person name="Napoli C."/>
            <person name="Obornik M."/>
            <person name="Parker M.S."/>
            <person name="Petit J.L."/>
            <person name="Porcel B.M."/>
            <person name="Poulsen N."/>
            <person name="Robison M."/>
            <person name="Rychlewski L."/>
            <person name="Rynearson T.A."/>
            <person name="Schmutz J."/>
            <person name="Shapiro H."/>
            <person name="Siaut M."/>
            <person name="Stanley M."/>
            <person name="Sussman M.R."/>
            <person name="Taylor A.R."/>
            <person name="Vardi A."/>
            <person name="von Dassow P."/>
            <person name="Vyverman W."/>
            <person name="Willis A."/>
            <person name="Wyrwicz L.S."/>
            <person name="Rokhsar D.S."/>
            <person name="Weissenbach J."/>
            <person name="Armbrust E.V."/>
            <person name="Green B.R."/>
            <person name="Van de Peer Y."/>
            <person name="Grigoriev I.V."/>
        </authorList>
    </citation>
    <scope>NUCLEOTIDE SEQUENCE [LARGE SCALE GENOMIC DNA]</scope>
    <source>
        <strain evidence="7 8">CCAP 1055/1</strain>
    </source>
</reference>
<protein>
    <submittedName>
        <fullName evidence="7">Transporter, major facilitator superfamily and tetracycline resistance protein</fullName>
    </submittedName>
</protein>
<dbReference type="InterPro" id="IPR001958">
    <property type="entry name" value="Tet-R_TetA/multi-R_MdtG-like"/>
</dbReference>
<dbReference type="PANTHER" id="PTHR24002:SF3">
    <property type="entry name" value="SOLUTE CARRIER FAMILY 22 MEMBER 18"/>
    <property type="match status" value="1"/>
</dbReference>